<evidence type="ECO:0000313" key="2">
    <source>
        <dbReference type="EMBL" id="GGK02234.1"/>
    </source>
</evidence>
<organism evidence="2 3">
    <name type="scientific">Pseudomonas matsuisoli</name>
    <dbReference type="NCBI Taxonomy" id="1515666"/>
    <lineage>
        <taxon>Bacteria</taxon>
        <taxon>Pseudomonadati</taxon>
        <taxon>Pseudomonadota</taxon>
        <taxon>Gammaproteobacteria</taxon>
        <taxon>Pseudomonadales</taxon>
        <taxon>Pseudomonadaceae</taxon>
        <taxon>Pseudomonas</taxon>
    </lineage>
</organism>
<dbReference type="AlphaFoldDB" id="A0A917PZL3"/>
<dbReference type="Proteomes" id="UP000635983">
    <property type="component" value="Unassembled WGS sequence"/>
</dbReference>
<evidence type="ECO:0000256" key="1">
    <source>
        <dbReference type="SAM" id="MobiDB-lite"/>
    </source>
</evidence>
<keyword evidence="3" id="KW-1185">Reference proteome</keyword>
<accession>A0A917PZL3</accession>
<feature type="compositionally biased region" description="Low complexity" evidence="1">
    <location>
        <begin position="14"/>
        <end position="24"/>
    </location>
</feature>
<reference evidence="2" key="2">
    <citation type="submission" date="2020-09" db="EMBL/GenBank/DDBJ databases">
        <authorList>
            <person name="Sun Q."/>
            <person name="Ohkuma M."/>
        </authorList>
    </citation>
    <scope>NUCLEOTIDE SEQUENCE</scope>
    <source>
        <strain evidence="2">JCM 30078</strain>
    </source>
</reference>
<reference evidence="2" key="1">
    <citation type="journal article" date="2014" name="Int. J. Syst. Evol. Microbiol.">
        <title>Complete genome sequence of Corynebacterium casei LMG S-19264T (=DSM 44701T), isolated from a smear-ripened cheese.</title>
        <authorList>
            <consortium name="US DOE Joint Genome Institute (JGI-PGF)"/>
            <person name="Walter F."/>
            <person name="Albersmeier A."/>
            <person name="Kalinowski J."/>
            <person name="Ruckert C."/>
        </authorList>
    </citation>
    <scope>NUCLEOTIDE SEQUENCE</scope>
    <source>
        <strain evidence="2">JCM 30078</strain>
    </source>
</reference>
<sequence length="63" mass="6955">MGDQSPTKQRHRNPLTTTAPPLTASDPITSDKAANDGLRDYIANPPYMPFVPGRSRRTFVSIQ</sequence>
<name>A0A917PZL3_9PSED</name>
<gene>
    <name evidence="2" type="ORF">GCM10009304_30020</name>
</gene>
<comment type="caution">
    <text evidence="2">The sequence shown here is derived from an EMBL/GenBank/DDBJ whole genome shotgun (WGS) entry which is preliminary data.</text>
</comment>
<proteinExistence type="predicted"/>
<feature type="region of interest" description="Disordered" evidence="1">
    <location>
        <begin position="1"/>
        <end position="37"/>
    </location>
</feature>
<protein>
    <submittedName>
        <fullName evidence="2">Uncharacterized protein</fullName>
    </submittedName>
</protein>
<evidence type="ECO:0000313" key="3">
    <source>
        <dbReference type="Proteomes" id="UP000635983"/>
    </source>
</evidence>
<dbReference type="EMBL" id="BMPO01000007">
    <property type="protein sequence ID" value="GGK02234.1"/>
    <property type="molecule type" value="Genomic_DNA"/>
</dbReference>